<accession>A0ABU1IMT3</accession>
<reference evidence="1 2" key="1">
    <citation type="submission" date="2023-07" db="EMBL/GenBank/DDBJ databases">
        <title>Genomic Encyclopedia of Type Strains, Phase IV (KMG-IV): sequencing the most valuable type-strain genomes for metagenomic binning, comparative biology and taxonomic classification.</title>
        <authorList>
            <person name="Goeker M."/>
        </authorList>
    </citation>
    <scope>NUCLEOTIDE SEQUENCE [LARGE SCALE GENOMIC DNA]</scope>
    <source>
        <strain evidence="1 2">DSM 45903</strain>
    </source>
</reference>
<proteinExistence type="predicted"/>
<keyword evidence="2" id="KW-1185">Reference proteome</keyword>
<protein>
    <recommendedName>
        <fullName evidence="3">Helicase XPB/Ssl2 N-terminal domain-containing protein</fullName>
    </recommendedName>
</protein>
<comment type="caution">
    <text evidence="1">The sequence shown here is derived from an EMBL/GenBank/DDBJ whole genome shotgun (WGS) entry which is preliminary data.</text>
</comment>
<dbReference type="EMBL" id="JAVDQG010000002">
    <property type="protein sequence ID" value="MDR6225269.1"/>
    <property type="molecule type" value="Genomic_DNA"/>
</dbReference>
<evidence type="ECO:0000313" key="1">
    <source>
        <dbReference type="EMBL" id="MDR6225269.1"/>
    </source>
</evidence>
<evidence type="ECO:0000313" key="2">
    <source>
        <dbReference type="Proteomes" id="UP001185012"/>
    </source>
</evidence>
<evidence type="ECO:0008006" key="3">
    <source>
        <dbReference type="Google" id="ProtNLM"/>
    </source>
</evidence>
<organism evidence="1 2">
    <name type="scientific">Desmospora profundinema</name>
    <dbReference type="NCBI Taxonomy" id="1571184"/>
    <lineage>
        <taxon>Bacteria</taxon>
        <taxon>Bacillati</taxon>
        <taxon>Bacillota</taxon>
        <taxon>Bacilli</taxon>
        <taxon>Bacillales</taxon>
        <taxon>Thermoactinomycetaceae</taxon>
        <taxon>Desmospora</taxon>
    </lineage>
</organism>
<sequence>MGGCGTVELIRHRPTWKECLQALPAEVTAFWAGQLGRDQVKGTAAVISEWRKRLIEGPAGLSGWEQKAMDFLIWQVGEEGLPESKVSESASCVGLSPARLRVGLSLLAGRGLVFRLRLPGGERMFWCPREVREAVLSSKVTPCPLPGTDISGENRLSGIWDHLFLFLVMIDREGLPLTKERQLPRKIERKWAADLELDSDGLQGSYWDDGSGNAAFLLLMELADRLNLIAFEPGRVKLRRKGVARWLLQSWSIRLDELWAQVEQAFLSRHPRQHPLWWWLQRQSGPNWYEWEETVTVAWQDLSVKGSSPSVRGEVADVLKEWLAALTWMGWTEQVGREGRTWWRWSPWVPLLKQGSKGWKGRVQPDGEVLLPPGTPLDRRWRLAQFADYMGGDPLVHYLLTPESVQQGATKGLTTVAMTAELEELTGRTLPPMVAESIREWGERQGARLEAVWLAELAEEGWADEWTQCLSEHPDWGRVVSRRIFALQEEGAKAFKRWVAKQGIPLAQEHEGSPVWWKELDEVQDRWEEGESLAAWKVERPDFRPETAIPGWSSLPRMWTDSLRPYHESTLREVFRQASRLELDVSWSGPDGRVHRITPTSVAAEGQEWMVRGKGEDGAERSVPLSGVSQVGILPPWKE</sequence>
<name>A0ABU1IMT3_9BACL</name>
<dbReference type="Proteomes" id="UP001185012">
    <property type="component" value="Unassembled WGS sequence"/>
</dbReference>
<dbReference type="RefSeq" id="WP_309863662.1">
    <property type="nucleotide sequence ID" value="NZ_JAVDQG010000002.1"/>
</dbReference>
<gene>
    <name evidence="1" type="ORF">JOE21_001260</name>
</gene>